<dbReference type="InterPro" id="IPR013321">
    <property type="entry name" value="Arc_rbn_hlx_hlx"/>
</dbReference>
<accession>A0ABV4D2V5</accession>
<dbReference type="SUPFAM" id="SSF47598">
    <property type="entry name" value="Ribbon-helix-helix"/>
    <property type="match status" value="1"/>
</dbReference>
<name>A0ABV4D2V5_9LACT</name>
<dbReference type="EMBL" id="JBCLSH010000008">
    <property type="protein sequence ID" value="MEY8443324.1"/>
    <property type="molecule type" value="Genomic_DNA"/>
</dbReference>
<protein>
    <submittedName>
        <fullName evidence="1">Ribbon-helix-helix protein, CopG family</fullName>
    </submittedName>
</protein>
<gene>
    <name evidence="1" type="ORF">AALA52_03570</name>
</gene>
<proteinExistence type="predicted"/>
<evidence type="ECO:0000313" key="1">
    <source>
        <dbReference type="EMBL" id="MEY8443324.1"/>
    </source>
</evidence>
<organism evidence="1 2">
    <name type="scientific">Lactococcus ileimucosae</name>
    <dbReference type="NCBI Taxonomy" id="2941329"/>
    <lineage>
        <taxon>Bacteria</taxon>
        <taxon>Bacillati</taxon>
        <taxon>Bacillota</taxon>
        <taxon>Bacilli</taxon>
        <taxon>Lactobacillales</taxon>
        <taxon>Streptococcaceae</taxon>
        <taxon>Lactococcus</taxon>
    </lineage>
</organism>
<comment type="caution">
    <text evidence="1">The sequence shown here is derived from an EMBL/GenBank/DDBJ whole genome shotgun (WGS) entry which is preliminary data.</text>
</comment>
<evidence type="ECO:0000313" key="2">
    <source>
        <dbReference type="Proteomes" id="UP001565283"/>
    </source>
</evidence>
<dbReference type="RefSeq" id="WP_242328179.1">
    <property type="nucleotide sequence ID" value="NZ_JBCLSH010000008.1"/>
</dbReference>
<sequence length="57" mass="6650">MTEKKKKGRPIAGEKPKDRMLRIRIDEDIKAKLEAQKKRTGKTMSQIVIELIEQLDD</sequence>
<dbReference type="InterPro" id="IPR010985">
    <property type="entry name" value="Ribbon_hlx_hlx"/>
</dbReference>
<dbReference type="Gene3D" id="1.10.1220.10">
    <property type="entry name" value="Met repressor-like"/>
    <property type="match status" value="1"/>
</dbReference>
<keyword evidence="2" id="KW-1185">Reference proteome</keyword>
<reference evidence="1 2" key="1">
    <citation type="submission" date="2024-03" db="EMBL/GenBank/DDBJ databases">
        <title>Mouse gut bacterial collection (mGBC) of GemPharmatech.</title>
        <authorList>
            <person name="He Y."/>
            <person name="Dong L."/>
            <person name="Wu D."/>
            <person name="Gao X."/>
            <person name="Lin Z."/>
        </authorList>
    </citation>
    <scope>NUCLEOTIDE SEQUENCE [LARGE SCALE GENOMIC DNA]</scope>
    <source>
        <strain evidence="1 2">61-15</strain>
    </source>
</reference>
<dbReference type="Proteomes" id="UP001565283">
    <property type="component" value="Unassembled WGS sequence"/>
</dbReference>